<name>A0AAD2HWK7_9AGAR</name>
<feature type="region of interest" description="Disordered" evidence="1">
    <location>
        <begin position="26"/>
        <end position="53"/>
    </location>
</feature>
<evidence type="ECO:0000313" key="2">
    <source>
        <dbReference type="EMBL" id="CAK5282514.1"/>
    </source>
</evidence>
<proteinExistence type="predicted"/>
<dbReference type="Proteomes" id="UP001295794">
    <property type="component" value="Unassembled WGS sequence"/>
</dbReference>
<accession>A0AAD2HWK7</accession>
<dbReference type="AlphaFoldDB" id="A0AAD2HWK7"/>
<reference evidence="2" key="1">
    <citation type="submission" date="2023-11" db="EMBL/GenBank/DDBJ databases">
        <authorList>
            <person name="De Vega J J."/>
            <person name="De Vega J J."/>
        </authorList>
    </citation>
    <scope>NUCLEOTIDE SEQUENCE</scope>
</reference>
<dbReference type="EMBL" id="CAVNYO010000455">
    <property type="protein sequence ID" value="CAK5282514.1"/>
    <property type="molecule type" value="Genomic_DNA"/>
</dbReference>
<evidence type="ECO:0000256" key="1">
    <source>
        <dbReference type="SAM" id="MobiDB-lite"/>
    </source>
</evidence>
<comment type="caution">
    <text evidence="2">The sequence shown here is derived from an EMBL/GenBank/DDBJ whole genome shotgun (WGS) entry which is preliminary data.</text>
</comment>
<keyword evidence="3" id="KW-1185">Reference proteome</keyword>
<sequence length="183" mass="21032">MHLSERRPQFEQCGRPESHRIFRNRLPRRRSVNQAHPKKPMDEGDSPLLARDDRRGRCPPRWLARRRRLPLLPRWGRTFIRRAGGVVTQLVHLSILRLLLDRLRLALALRLALGLGLRCVRGRAGPVDRHRIYTRDVLRHAVPLGRLAAVHGGGSTRLVEEGDVADLGQRLFVGRYRPSVKSV</sequence>
<organism evidence="2 3">
    <name type="scientific">Mycena citricolor</name>
    <dbReference type="NCBI Taxonomy" id="2018698"/>
    <lineage>
        <taxon>Eukaryota</taxon>
        <taxon>Fungi</taxon>
        <taxon>Dikarya</taxon>
        <taxon>Basidiomycota</taxon>
        <taxon>Agaricomycotina</taxon>
        <taxon>Agaricomycetes</taxon>
        <taxon>Agaricomycetidae</taxon>
        <taxon>Agaricales</taxon>
        <taxon>Marasmiineae</taxon>
        <taxon>Mycenaceae</taxon>
        <taxon>Mycena</taxon>
    </lineage>
</organism>
<evidence type="ECO:0000313" key="3">
    <source>
        <dbReference type="Proteomes" id="UP001295794"/>
    </source>
</evidence>
<gene>
    <name evidence="2" type="ORF">MYCIT1_LOCUS34315</name>
</gene>
<protein>
    <submittedName>
        <fullName evidence="2">Uncharacterized protein</fullName>
    </submittedName>
</protein>